<dbReference type="InterPro" id="IPR011257">
    <property type="entry name" value="DNA_glycosylase"/>
</dbReference>
<organism evidence="3 4">
    <name type="scientific">Citrullus colocynthis</name>
    <name type="common">colocynth</name>
    <dbReference type="NCBI Taxonomy" id="252529"/>
    <lineage>
        <taxon>Eukaryota</taxon>
        <taxon>Viridiplantae</taxon>
        <taxon>Streptophyta</taxon>
        <taxon>Embryophyta</taxon>
        <taxon>Tracheophyta</taxon>
        <taxon>Spermatophyta</taxon>
        <taxon>Magnoliopsida</taxon>
        <taxon>eudicotyledons</taxon>
        <taxon>Gunneridae</taxon>
        <taxon>Pentapetalae</taxon>
        <taxon>rosids</taxon>
        <taxon>fabids</taxon>
        <taxon>Cucurbitales</taxon>
        <taxon>Cucurbitaceae</taxon>
        <taxon>Benincaseae</taxon>
        <taxon>Citrullus</taxon>
    </lineage>
</organism>
<dbReference type="SUPFAM" id="SSF48150">
    <property type="entry name" value="DNA-glycosylase"/>
    <property type="match status" value="1"/>
</dbReference>
<sequence>MDGTMKTTGKKRRLTKLEPVADSHSSGPRAKSIRTVNGFNCSTIDPYPAHSSPTSDECLSVRDDLLNLHGFPREFLKYRKQRERLSECCSDVDDGGSEHRDNVESEPVDEKESVLDGLVRTVLSQNTTEANSERAFASLKSAFANWEDVLLAESKCIEDAIRCGGLAPTKASCIKNILSSLSKRRGKLCLEYLHDLSIDEIKAELSTFKGIGPKTVACVLMFNLQKDDFPVDTHVFEIAKFVGWVPDEADRNKTYLHLNQRIPNHLKFDLNCLLYTHGKVCSKCTKRTGGRQRKGSEDQSCPLFKYSKNP</sequence>
<dbReference type="Pfam" id="PF00730">
    <property type="entry name" value="HhH-GPD"/>
    <property type="match status" value="1"/>
</dbReference>
<feature type="region of interest" description="Disordered" evidence="1">
    <location>
        <begin position="1"/>
        <end position="33"/>
    </location>
</feature>
<evidence type="ECO:0000259" key="2">
    <source>
        <dbReference type="SMART" id="SM00478"/>
    </source>
</evidence>
<evidence type="ECO:0000313" key="4">
    <source>
        <dbReference type="Proteomes" id="UP001642487"/>
    </source>
</evidence>
<feature type="domain" description="HhH-GPD" evidence="2">
    <location>
        <begin position="123"/>
        <end position="280"/>
    </location>
</feature>
<accession>A0ABP0XUU3</accession>
<protein>
    <recommendedName>
        <fullName evidence="2">HhH-GPD domain-containing protein</fullName>
    </recommendedName>
</protein>
<keyword evidence="4" id="KW-1185">Reference proteome</keyword>
<gene>
    <name evidence="3" type="ORF">CITCOLO1_LOCUS3604</name>
</gene>
<name>A0ABP0XUU3_9ROSI</name>
<evidence type="ECO:0000313" key="3">
    <source>
        <dbReference type="EMBL" id="CAK9311928.1"/>
    </source>
</evidence>
<dbReference type="Proteomes" id="UP001642487">
    <property type="component" value="Chromosome 10"/>
</dbReference>
<dbReference type="CDD" id="cd00056">
    <property type="entry name" value="ENDO3c"/>
    <property type="match status" value="1"/>
</dbReference>
<dbReference type="PANTHER" id="PTHR47203">
    <property type="match status" value="1"/>
</dbReference>
<dbReference type="SMART" id="SM00478">
    <property type="entry name" value="ENDO3c"/>
    <property type="match status" value="1"/>
</dbReference>
<feature type="compositionally biased region" description="Basic and acidic residues" evidence="1">
    <location>
        <begin position="96"/>
        <end position="110"/>
    </location>
</feature>
<evidence type="ECO:0000256" key="1">
    <source>
        <dbReference type="SAM" id="MobiDB-lite"/>
    </source>
</evidence>
<dbReference type="InterPro" id="IPR003265">
    <property type="entry name" value="HhH-GPD_domain"/>
</dbReference>
<dbReference type="Gene3D" id="1.10.1670.10">
    <property type="entry name" value="Helix-hairpin-Helix base-excision DNA repair enzymes (C-terminal)"/>
    <property type="match status" value="1"/>
</dbReference>
<dbReference type="Gene3D" id="1.10.340.30">
    <property type="entry name" value="Hypothetical protein, domain 2"/>
    <property type="match status" value="1"/>
</dbReference>
<dbReference type="EMBL" id="OZ021744">
    <property type="protein sequence ID" value="CAK9311928.1"/>
    <property type="molecule type" value="Genomic_DNA"/>
</dbReference>
<dbReference type="PANTHER" id="PTHR47203:SF1">
    <property type="entry name" value="HYPOTHETICAL BASE EXCISION DNA REPAIR PROTEIN (EUROFUNG)"/>
    <property type="match status" value="1"/>
</dbReference>
<dbReference type="InterPro" id="IPR023170">
    <property type="entry name" value="HhH_base_excis_C"/>
</dbReference>
<proteinExistence type="predicted"/>
<reference evidence="3 4" key="1">
    <citation type="submission" date="2024-03" db="EMBL/GenBank/DDBJ databases">
        <authorList>
            <person name="Gkanogiannis A."/>
            <person name="Becerra Lopez-Lavalle L."/>
        </authorList>
    </citation>
    <scope>NUCLEOTIDE SEQUENCE [LARGE SCALE GENOMIC DNA]</scope>
</reference>
<feature type="region of interest" description="Disordered" evidence="1">
    <location>
        <begin position="286"/>
        <end position="310"/>
    </location>
</feature>
<feature type="region of interest" description="Disordered" evidence="1">
    <location>
        <begin position="89"/>
        <end position="110"/>
    </location>
</feature>